<sequence length="562" mass="66727">MSCLKLLTINESTFRSGKSTLLNFILHFMNNTTGSIRNVFNARYDSDGLSVTKGIDFLPTLYLRHNYGILFVDSQGLDSPERLRNNDHLILALLFRISSITIINIKDNLKQSEIEKLHLSISHRIQNGGSYETDQFSNLVFVIRDRKKRDVYDHGRFNYKFKFKQLEEFPEFGNLLTNIWSKESQFVLLPQPFVDDPDNEDLIHLNEIKESFKTSFSQFLDDLLKFSDRISNYARTGPEIIRHIEQISYDVVRTDWIARPQRRRQVLSDIEMDKLKRSAIDAIKTAVYDLCWDCVPTESNSNMRDMKQNIELENKKFMKEALDHFGIDDAYSKHEFEASVLEQMNMLFKSIPSNISNFRSNILDCFTNDFDSTFEINYNYTRYLDEEELYDFFNYADRNVKQSLIDCFDEDISKRIDVEELIDDRKRMIKHFNEIWDVNAIEQIGATFVRFGKAVYDFFAEDEEETMERSKSKLMKKILDFIREKYPADAEKLLDMSRYRFNDNSGFNPFLLSRARLPKHEIKELFGKYMNSVKFPIKRQFYYRTSFNYRKHNSKHFNLSSF</sequence>
<dbReference type="InterPro" id="IPR027417">
    <property type="entry name" value="P-loop_NTPase"/>
</dbReference>
<dbReference type="InterPro" id="IPR015894">
    <property type="entry name" value="Guanylate-bd_N"/>
</dbReference>
<organism evidence="2 3">
    <name type="scientific">Dimorphilus gyrociliatus</name>
    <dbReference type="NCBI Taxonomy" id="2664684"/>
    <lineage>
        <taxon>Eukaryota</taxon>
        <taxon>Metazoa</taxon>
        <taxon>Spiralia</taxon>
        <taxon>Lophotrochozoa</taxon>
        <taxon>Annelida</taxon>
        <taxon>Polychaeta</taxon>
        <taxon>Polychaeta incertae sedis</taxon>
        <taxon>Dinophilidae</taxon>
        <taxon>Dimorphilus</taxon>
    </lineage>
</organism>
<evidence type="ECO:0000259" key="1">
    <source>
        <dbReference type="Pfam" id="PF02263"/>
    </source>
</evidence>
<name>A0A7I8W1A9_9ANNE</name>
<gene>
    <name evidence="2" type="ORF">DGYR_LOCUS10163</name>
</gene>
<dbReference type="GO" id="GO:0005525">
    <property type="term" value="F:GTP binding"/>
    <property type="evidence" value="ECO:0007669"/>
    <property type="project" value="InterPro"/>
</dbReference>
<dbReference type="SUPFAM" id="SSF52540">
    <property type="entry name" value="P-loop containing nucleoside triphosphate hydrolases"/>
    <property type="match status" value="1"/>
</dbReference>
<dbReference type="EMBL" id="CAJFCJ010000017">
    <property type="protein sequence ID" value="CAD5122343.1"/>
    <property type="molecule type" value="Genomic_DNA"/>
</dbReference>
<evidence type="ECO:0000313" key="2">
    <source>
        <dbReference type="EMBL" id="CAD5122343.1"/>
    </source>
</evidence>
<dbReference type="AlphaFoldDB" id="A0A7I8W1A9"/>
<dbReference type="GO" id="GO:0003924">
    <property type="term" value="F:GTPase activity"/>
    <property type="evidence" value="ECO:0007669"/>
    <property type="project" value="InterPro"/>
</dbReference>
<evidence type="ECO:0000313" key="3">
    <source>
        <dbReference type="Proteomes" id="UP000549394"/>
    </source>
</evidence>
<dbReference type="PANTHER" id="PTHR10751">
    <property type="entry name" value="GUANYLATE BINDING PROTEIN"/>
    <property type="match status" value="1"/>
</dbReference>
<dbReference type="Pfam" id="PF02263">
    <property type="entry name" value="GBP"/>
    <property type="match status" value="1"/>
</dbReference>
<feature type="domain" description="Guanylate-binding protein N-terminal" evidence="1">
    <location>
        <begin position="13"/>
        <end position="137"/>
    </location>
</feature>
<proteinExistence type="predicted"/>
<comment type="caution">
    <text evidence="2">The sequence shown here is derived from an EMBL/GenBank/DDBJ whole genome shotgun (WGS) entry which is preliminary data.</text>
</comment>
<keyword evidence="3" id="KW-1185">Reference proteome</keyword>
<dbReference type="Gene3D" id="3.40.50.300">
    <property type="entry name" value="P-loop containing nucleotide triphosphate hydrolases"/>
    <property type="match status" value="1"/>
</dbReference>
<accession>A0A7I8W1A9</accession>
<protein>
    <submittedName>
        <fullName evidence="2">DgyrCDS10782</fullName>
    </submittedName>
</protein>
<dbReference type="Proteomes" id="UP000549394">
    <property type="component" value="Unassembled WGS sequence"/>
</dbReference>
<reference evidence="2 3" key="1">
    <citation type="submission" date="2020-08" db="EMBL/GenBank/DDBJ databases">
        <authorList>
            <person name="Hejnol A."/>
        </authorList>
    </citation>
    <scope>NUCLEOTIDE SEQUENCE [LARGE SCALE GENOMIC DNA]</scope>
</reference>